<dbReference type="GO" id="GO:0004144">
    <property type="term" value="F:diacylglycerol O-acyltransferase activity"/>
    <property type="evidence" value="ECO:0007669"/>
    <property type="project" value="UniProtKB-EC"/>
</dbReference>
<dbReference type="Gene3D" id="3.30.559.10">
    <property type="entry name" value="Chloramphenicol acetyltransferase-like domain"/>
    <property type="match status" value="1"/>
</dbReference>
<keyword evidence="6 11" id="KW-0808">Transferase</keyword>
<dbReference type="GO" id="GO:0019432">
    <property type="term" value="P:triglyceride biosynthetic process"/>
    <property type="evidence" value="ECO:0007669"/>
    <property type="project" value="UniProtKB-UniPathway"/>
</dbReference>
<keyword evidence="7 11" id="KW-0319">Glycerol metabolism</keyword>
<reference evidence="14 15" key="1">
    <citation type="submission" date="2018-09" db="EMBL/GenBank/DDBJ databases">
        <authorList>
            <person name="Tagini F."/>
        </authorList>
    </citation>
    <scope>NUCLEOTIDE SEQUENCE [LARGE SCALE GENOMIC DNA]</scope>
    <source>
        <strain evidence="14 15">MK142</strain>
    </source>
</reference>
<sequence>MLSTANRSVYCKSFWFFYLVIILGCQRGSTVKFLNGADALMLYSEKPNVHIHTLKVAIIKLDDDCRNFDIESFRWAIRNRLYKLEPLRYQLVNVPFKLHHPIWREHCDVDLDYHIRPWRLPSPAGRRELHEAIGEIATTPLDRRRPLWEMYVVSGLSDGRIAVVTKIHHALVDGVAAANLFARSMDPQPGPVARPYLPDPAPRKWQVMRLALADHLHQAGRIPGTIRHTAQSLARMRRSSRELSAAVPRSAAPPRTFINHLLAGPQRRFASVSLALADVKRTARHLGVTINDLVLAMSAGALRSLLLRYDGKADPLLALIPVSWDLSADRISGNCADALSVVLPVDLQDPLERVQRCHENAILSKERHRLRGPRLLSRWLDCALPVAVESGLRLASSRRAVSKMPNVTIANVDGAFQRYGRVGGALVTEIYSVGHLPPWSGLNVTVWSYVDQLNIAVLTDGATVDDPHEVTAAMNTEFAEIRRNAGLSSC</sequence>
<dbReference type="EC" id="2.3.1.20" evidence="4 11"/>
<comment type="catalytic activity">
    <reaction evidence="10 11">
        <text>an acyl-CoA + a 1,2-diacyl-sn-glycerol = a triacyl-sn-glycerol + CoA</text>
        <dbReference type="Rhea" id="RHEA:10868"/>
        <dbReference type="ChEBI" id="CHEBI:17815"/>
        <dbReference type="ChEBI" id="CHEBI:57287"/>
        <dbReference type="ChEBI" id="CHEBI:58342"/>
        <dbReference type="ChEBI" id="CHEBI:64615"/>
        <dbReference type="EC" id="2.3.1.20"/>
    </reaction>
</comment>
<evidence type="ECO:0000313" key="14">
    <source>
        <dbReference type="EMBL" id="VBA52646.1"/>
    </source>
</evidence>
<dbReference type="InterPro" id="IPR004255">
    <property type="entry name" value="O-acyltransferase_WSD1_N"/>
</dbReference>
<dbReference type="GO" id="GO:0005886">
    <property type="term" value="C:plasma membrane"/>
    <property type="evidence" value="ECO:0007669"/>
    <property type="project" value="TreeGrafter"/>
</dbReference>
<comment type="similarity">
    <text evidence="3 11">Belongs to the long-chain O-acyltransferase family.</text>
</comment>
<evidence type="ECO:0000256" key="3">
    <source>
        <dbReference type="ARBA" id="ARBA00009587"/>
    </source>
</evidence>
<evidence type="ECO:0000256" key="10">
    <source>
        <dbReference type="ARBA" id="ARBA00048109"/>
    </source>
</evidence>
<evidence type="ECO:0000259" key="12">
    <source>
        <dbReference type="Pfam" id="PF03007"/>
    </source>
</evidence>
<dbReference type="InterPro" id="IPR009721">
    <property type="entry name" value="O-acyltransferase_WSD1_C"/>
</dbReference>
<dbReference type="Pfam" id="PF06974">
    <property type="entry name" value="WS_DGAT_C"/>
    <property type="match status" value="1"/>
</dbReference>
<dbReference type="Pfam" id="PF03007">
    <property type="entry name" value="WS_DGAT_cat"/>
    <property type="match status" value="1"/>
</dbReference>
<dbReference type="InterPro" id="IPR023213">
    <property type="entry name" value="CAT-like_dom_sf"/>
</dbReference>
<evidence type="ECO:0000256" key="1">
    <source>
        <dbReference type="ARBA" id="ARBA00004771"/>
    </source>
</evidence>
<dbReference type="EMBL" id="UPHU01000001">
    <property type="protein sequence ID" value="VBA52646.1"/>
    <property type="molecule type" value="Genomic_DNA"/>
</dbReference>
<dbReference type="GO" id="GO:0051701">
    <property type="term" value="P:biological process involved in interaction with host"/>
    <property type="evidence" value="ECO:0007669"/>
    <property type="project" value="TreeGrafter"/>
</dbReference>
<feature type="domain" description="O-acyltransferase WSD1 C-terminal" evidence="13">
    <location>
        <begin position="333"/>
        <end position="481"/>
    </location>
</feature>
<evidence type="ECO:0000256" key="2">
    <source>
        <dbReference type="ARBA" id="ARBA00005189"/>
    </source>
</evidence>
<keyword evidence="9 11" id="KW-0012">Acyltransferase</keyword>
<evidence type="ECO:0000256" key="11">
    <source>
        <dbReference type="RuleBase" id="RU361241"/>
    </source>
</evidence>
<dbReference type="Gene3D" id="3.30.559.30">
    <property type="entry name" value="Nonribosomal peptide synthetase, condensation domain"/>
    <property type="match status" value="1"/>
</dbReference>
<evidence type="ECO:0000313" key="15">
    <source>
        <dbReference type="Proteomes" id="UP000268285"/>
    </source>
</evidence>
<name>A0A498QWM2_9MYCO</name>
<dbReference type="SUPFAM" id="SSF52777">
    <property type="entry name" value="CoA-dependent acyltransferases"/>
    <property type="match status" value="1"/>
</dbReference>
<dbReference type="GO" id="GO:0071731">
    <property type="term" value="P:response to nitric oxide"/>
    <property type="evidence" value="ECO:0007669"/>
    <property type="project" value="TreeGrafter"/>
</dbReference>
<dbReference type="GO" id="GO:0006071">
    <property type="term" value="P:glycerol metabolic process"/>
    <property type="evidence" value="ECO:0007669"/>
    <property type="project" value="UniProtKB-KW"/>
</dbReference>
<proteinExistence type="inferred from homology"/>
<keyword evidence="15" id="KW-1185">Reference proteome</keyword>
<evidence type="ECO:0000256" key="5">
    <source>
        <dbReference type="ARBA" id="ARBA00022516"/>
    </source>
</evidence>
<dbReference type="PANTHER" id="PTHR31650:SF1">
    <property type="entry name" value="WAX ESTER SYNTHASE_DIACYLGLYCEROL ACYLTRANSFERASE 4-RELATED"/>
    <property type="match status" value="1"/>
</dbReference>
<dbReference type="InterPro" id="IPR014292">
    <property type="entry name" value="Acyl_transf_WS/DGAT"/>
</dbReference>
<dbReference type="PROSITE" id="PS51257">
    <property type="entry name" value="PROKAR_LIPOPROTEIN"/>
    <property type="match status" value="1"/>
</dbReference>
<keyword evidence="8 11" id="KW-0443">Lipid metabolism</keyword>
<keyword evidence="5 11" id="KW-0444">Lipid biosynthesis</keyword>
<gene>
    <name evidence="14" type="ORF">LAUMK142_03647</name>
</gene>
<evidence type="ECO:0000256" key="9">
    <source>
        <dbReference type="ARBA" id="ARBA00023315"/>
    </source>
</evidence>
<dbReference type="GO" id="GO:0001666">
    <property type="term" value="P:response to hypoxia"/>
    <property type="evidence" value="ECO:0007669"/>
    <property type="project" value="TreeGrafter"/>
</dbReference>
<dbReference type="NCBIfam" id="TIGR02946">
    <property type="entry name" value="acyl_WS_DGAT"/>
    <property type="match status" value="1"/>
</dbReference>
<protein>
    <recommendedName>
        <fullName evidence="4 11">Diacylglycerol O-acyltransferase</fullName>
        <ecNumber evidence="4 11">2.3.1.20</ecNumber>
    </recommendedName>
</protein>
<evidence type="ECO:0000256" key="4">
    <source>
        <dbReference type="ARBA" id="ARBA00013244"/>
    </source>
</evidence>
<dbReference type="PANTHER" id="PTHR31650">
    <property type="entry name" value="O-ACYLTRANSFERASE (WSD1-LIKE) FAMILY PROTEIN"/>
    <property type="match status" value="1"/>
</dbReference>
<organism evidence="14 15">
    <name type="scientific">Mycobacterium pseudokansasii</name>
    <dbReference type="NCBI Taxonomy" id="2341080"/>
    <lineage>
        <taxon>Bacteria</taxon>
        <taxon>Bacillati</taxon>
        <taxon>Actinomycetota</taxon>
        <taxon>Actinomycetes</taxon>
        <taxon>Mycobacteriales</taxon>
        <taxon>Mycobacteriaceae</taxon>
        <taxon>Mycobacterium</taxon>
    </lineage>
</organism>
<comment type="pathway">
    <text evidence="2">Lipid metabolism.</text>
</comment>
<dbReference type="UniPathway" id="UPA00282"/>
<comment type="pathway">
    <text evidence="1 11">Glycerolipid metabolism; triacylglycerol biosynthesis.</text>
</comment>
<accession>A0A498QWM2</accession>
<dbReference type="Proteomes" id="UP000268285">
    <property type="component" value="Unassembled WGS sequence"/>
</dbReference>
<dbReference type="InterPro" id="IPR045034">
    <property type="entry name" value="O-acyltransferase_WSD1-like"/>
</dbReference>
<evidence type="ECO:0000259" key="13">
    <source>
        <dbReference type="Pfam" id="PF06974"/>
    </source>
</evidence>
<evidence type="ECO:0000256" key="7">
    <source>
        <dbReference type="ARBA" id="ARBA00022798"/>
    </source>
</evidence>
<evidence type="ECO:0000256" key="8">
    <source>
        <dbReference type="ARBA" id="ARBA00023098"/>
    </source>
</evidence>
<feature type="domain" description="O-acyltransferase WSD1-like N-terminal" evidence="12">
    <location>
        <begin position="34"/>
        <end position="294"/>
    </location>
</feature>
<dbReference type="AlphaFoldDB" id="A0A498QWM2"/>
<evidence type="ECO:0000256" key="6">
    <source>
        <dbReference type="ARBA" id="ARBA00022679"/>
    </source>
</evidence>